<dbReference type="RefSeq" id="XP_008879243.1">
    <property type="nucleotide sequence ID" value="XM_008881021.1"/>
</dbReference>
<dbReference type="AlphaFoldDB" id="A0A024TER3"/>
<accession>A0A024TER3</accession>
<reference evidence="1" key="1">
    <citation type="submission" date="2013-12" db="EMBL/GenBank/DDBJ databases">
        <title>The Genome Sequence of Aphanomyces invadans NJM9701.</title>
        <authorList>
            <consortium name="The Broad Institute Genomics Platform"/>
            <person name="Russ C."/>
            <person name="Tyler B."/>
            <person name="van West P."/>
            <person name="Dieguez-Uribeondo J."/>
            <person name="Young S.K."/>
            <person name="Zeng Q."/>
            <person name="Gargeya S."/>
            <person name="Fitzgerald M."/>
            <person name="Abouelleil A."/>
            <person name="Alvarado L."/>
            <person name="Chapman S.B."/>
            <person name="Gainer-Dewar J."/>
            <person name="Goldberg J."/>
            <person name="Griggs A."/>
            <person name="Gujja S."/>
            <person name="Hansen M."/>
            <person name="Howarth C."/>
            <person name="Imamovic A."/>
            <person name="Ireland A."/>
            <person name="Larimer J."/>
            <person name="McCowan C."/>
            <person name="Murphy C."/>
            <person name="Pearson M."/>
            <person name="Poon T.W."/>
            <person name="Priest M."/>
            <person name="Roberts A."/>
            <person name="Saif S."/>
            <person name="Shea T."/>
            <person name="Sykes S."/>
            <person name="Wortman J."/>
            <person name="Nusbaum C."/>
            <person name="Birren B."/>
        </authorList>
    </citation>
    <scope>NUCLEOTIDE SEQUENCE [LARGE SCALE GENOMIC DNA]</scope>
    <source>
        <strain evidence="1">NJM9701</strain>
    </source>
</reference>
<organism evidence="1">
    <name type="scientific">Aphanomyces invadans</name>
    <dbReference type="NCBI Taxonomy" id="157072"/>
    <lineage>
        <taxon>Eukaryota</taxon>
        <taxon>Sar</taxon>
        <taxon>Stramenopiles</taxon>
        <taxon>Oomycota</taxon>
        <taxon>Saprolegniomycetes</taxon>
        <taxon>Saprolegniales</taxon>
        <taxon>Verrucalvaceae</taxon>
        <taxon>Aphanomyces</taxon>
    </lineage>
</organism>
<dbReference type="EMBL" id="KI914003">
    <property type="protein sequence ID" value="ETV92081.1"/>
    <property type="molecule type" value="Genomic_DNA"/>
</dbReference>
<dbReference type="GeneID" id="20090550"/>
<name>A0A024TER3_9STRA</name>
<evidence type="ECO:0000313" key="1">
    <source>
        <dbReference type="EMBL" id="ETV92081.1"/>
    </source>
</evidence>
<sequence length="78" mass="8489">MILSFDGVAMSSSKVQEDTCAWSKVDDAGSKTEGYCVQSAPPHNGQIYGKLTRGRGEWTAEIVTKTYTTSPKRSSRLS</sequence>
<dbReference type="OrthoDB" id="2419400at2759"/>
<gene>
    <name evidence="1" type="ORF">H310_13500</name>
</gene>
<dbReference type="VEuPathDB" id="FungiDB:H310_13500"/>
<proteinExistence type="predicted"/>
<protein>
    <submittedName>
        <fullName evidence="1">Uncharacterized protein</fullName>
    </submittedName>
</protein>